<evidence type="ECO:0000313" key="2">
    <source>
        <dbReference type="Proteomes" id="UP000683442"/>
    </source>
</evidence>
<gene>
    <name evidence="1" type="ORF">KQ249_08970</name>
</gene>
<reference evidence="1 2" key="1">
    <citation type="submission" date="2021-06" db="EMBL/GenBank/DDBJ databases">
        <title>Microbial metabolic specificity influences pelagic lipid remineralization.</title>
        <authorList>
            <person name="Behrendt L."/>
            <person name="Hunter J.E."/>
            <person name="Alcolombri U."/>
            <person name="Smriga S."/>
            <person name="Mincer T."/>
            <person name="Lowenstein D.P."/>
            <person name="Peaudecerf F.J."/>
            <person name="Fernandez V.I."/>
            <person name="Fredricks H."/>
            <person name="Almblad H."/>
            <person name="Harrison J.J."/>
            <person name="Stocker R."/>
            <person name="Van Mooy B.A.S."/>
        </authorList>
    </citation>
    <scope>NUCLEOTIDE SEQUENCE [LARGE SCALE GENOMIC DNA]</scope>
    <source>
        <strain evidence="1 2">HP15-B</strain>
    </source>
</reference>
<dbReference type="GeneID" id="78559570"/>
<accession>A0ABX8INN5</accession>
<dbReference type="EMBL" id="CP076686">
    <property type="protein sequence ID" value="QWV14700.1"/>
    <property type="molecule type" value="Genomic_DNA"/>
</dbReference>
<proteinExistence type="predicted"/>
<dbReference type="Proteomes" id="UP000683442">
    <property type="component" value="Chromosome"/>
</dbReference>
<dbReference type="RefSeq" id="WP_014576447.1">
    <property type="nucleotide sequence ID" value="NZ_CP076686.1"/>
</dbReference>
<keyword evidence="2" id="KW-1185">Reference proteome</keyword>
<protein>
    <submittedName>
        <fullName evidence="1">Uncharacterized protein</fullName>
    </submittedName>
</protein>
<name>A0ABX8INN5_9GAMM</name>
<evidence type="ECO:0000313" key="1">
    <source>
        <dbReference type="EMBL" id="QWV14700.1"/>
    </source>
</evidence>
<organism evidence="1 2">
    <name type="scientific">Marinobacter adhaerens</name>
    <dbReference type="NCBI Taxonomy" id="1033846"/>
    <lineage>
        <taxon>Bacteria</taxon>
        <taxon>Pseudomonadati</taxon>
        <taxon>Pseudomonadota</taxon>
        <taxon>Gammaproteobacteria</taxon>
        <taxon>Pseudomonadales</taxon>
        <taxon>Marinobacteraceae</taxon>
        <taxon>Marinobacter</taxon>
    </lineage>
</organism>
<sequence>MSQKKFEWGKEVLQAGNDVAGLAKDVGIPGIGLLARFAQEFYDTHLQRRFERFVSDAEIDEEFIESILDNETYSNCFYAVLEATRQTHSRIGLTALALIYRDHWKDEDYLIAAVQAFSQISDKTILAFIELYESIPSDENWLSLKMKKDEEEQFHDLYNEAVELIRRNFFVMSTYGSMHANAPVQGMKWHHTDSYYSYCVKAKELI</sequence>